<keyword evidence="9" id="KW-1185">Reference proteome</keyword>
<dbReference type="Pfam" id="PF01791">
    <property type="entry name" value="DeoC"/>
    <property type="match status" value="1"/>
</dbReference>
<evidence type="ECO:0000256" key="7">
    <source>
        <dbReference type="HAMAP-Rule" id="MF_00114"/>
    </source>
</evidence>
<dbReference type="GO" id="GO:0016052">
    <property type="term" value="P:carbohydrate catabolic process"/>
    <property type="evidence" value="ECO:0007669"/>
    <property type="project" value="TreeGrafter"/>
</dbReference>
<evidence type="ECO:0000256" key="4">
    <source>
        <dbReference type="ARBA" id="ARBA00023270"/>
    </source>
</evidence>
<keyword evidence="4 7" id="KW-0704">Schiff base</keyword>
<comment type="caution">
    <text evidence="8">The sequence shown here is derived from an EMBL/GenBank/DDBJ whole genome shotgun (WGS) entry which is preliminary data.</text>
</comment>
<dbReference type="CDD" id="cd00959">
    <property type="entry name" value="DeoC"/>
    <property type="match status" value="1"/>
</dbReference>
<dbReference type="NCBIfam" id="TIGR00126">
    <property type="entry name" value="deoC"/>
    <property type="match status" value="1"/>
</dbReference>
<dbReference type="PIRSF" id="PIRSF001357">
    <property type="entry name" value="DeoC"/>
    <property type="match status" value="1"/>
</dbReference>
<evidence type="ECO:0000256" key="3">
    <source>
        <dbReference type="ARBA" id="ARBA00023239"/>
    </source>
</evidence>
<accession>A0A841PHB5</accession>
<dbReference type="AlphaFoldDB" id="A0A841PHB5"/>
<dbReference type="GO" id="GO:0006018">
    <property type="term" value="P:2-deoxyribose 1-phosphate catabolic process"/>
    <property type="evidence" value="ECO:0007669"/>
    <property type="project" value="UniProtKB-UniRule"/>
</dbReference>
<evidence type="ECO:0000256" key="5">
    <source>
        <dbReference type="ARBA" id="ARBA00048791"/>
    </source>
</evidence>
<comment type="subcellular location">
    <subcellularLocation>
        <location evidence="7">Cytoplasm</location>
    </subcellularLocation>
</comment>
<reference evidence="8 9" key="1">
    <citation type="submission" date="2020-08" db="EMBL/GenBank/DDBJ databases">
        <title>Genomic Encyclopedia of Type Strains, Phase IV (KMG-IV): sequencing the most valuable type-strain genomes for metagenomic binning, comparative biology and taxonomic classification.</title>
        <authorList>
            <person name="Goeker M."/>
        </authorList>
    </citation>
    <scope>NUCLEOTIDE SEQUENCE [LARGE SCALE GENOMIC DNA]</scope>
    <source>
        <strain evidence="8 9">DSM 21769</strain>
    </source>
</reference>
<dbReference type="HAMAP" id="MF_00114">
    <property type="entry name" value="DeoC_type1"/>
    <property type="match status" value="1"/>
</dbReference>
<dbReference type="GO" id="GO:0004139">
    <property type="term" value="F:deoxyribose-phosphate aldolase activity"/>
    <property type="evidence" value="ECO:0007669"/>
    <property type="project" value="UniProtKB-UniRule"/>
</dbReference>
<dbReference type="InterPro" id="IPR011343">
    <property type="entry name" value="DeoC"/>
</dbReference>
<dbReference type="UniPathway" id="UPA00002">
    <property type="reaction ID" value="UER00468"/>
</dbReference>
<comment type="similarity">
    <text evidence="1 7">Belongs to the DeoC/FbaB aldolase family. DeoC type 1 subfamily.</text>
</comment>
<evidence type="ECO:0000313" key="8">
    <source>
        <dbReference type="EMBL" id="MBB6448139.1"/>
    </source>
</evidence>
<dbReference type="EMBL" id="JACHHJ010000001">
    <property type="protein sequence ID" value="MBB6448139.1"/>
    <property type="molecule type" value="Genomic_DNA"/>
</dbReference>
<dbReference type="RefSeq" id="WP_184402168.1">
    <property type="nucleotide sequence ID" value="NZ_JACHHJ010000001.1"/>
</dbReference>
<dbReference type="Gene3D" id="3.20.20.70">
    <property type="entry name" value="Aldolase class I"/>
    <property type="match status" value="1"/>
</dbReference>
<dbReference type="Proteomes" id="UP000568839">
    <property type="component" value="Unassembled WGS sequence"/>
</dbReference>
<dbReference type="PANTHER" id="PTHR10889:SF1">
    <property type="entry name" value="DEOXYRIBOSE-PHOSPHATE ALDOLASE"/>
    <property type="match status" value="1"/>
</dbReference>
<evidence type="ECO:0000256" key="2">
    <source>
        <dbReference type="ARBA" id="ARBA00022490"/>
    </source>
</evidence>
<dbReference type="GO" id="GO:0005737">
    <property type="term" value="C:cytoplasm"/>
    <property type="evidence" value="ECO:0007669"/>
    <property type="project" value="UniProtKB-SubCell"/>
</dbReference>
<dbReference type="PANTHER" id="PTHR10889">
    <property type="entry name" value="DEOXYRIBOSE-PHOSPHATE ALDOLASE"/>
    <property type="match status" value="1"/>
</dbReference>
<name>A0A841PHB5_9BACL</name>
<keyword evidence="2 7" id="KW-0963">Cytoplasm</keyword>
<proteinExistence type="inferred from homology"/>
<dbReference type="SMART" id="SM01133">
    <property type="entry name" value="DeoC"/>
    <property type="match status" value="1"/>
</dbReference>
<dbReference type="InterPro" id="IPR013785">
    <property type="entry name" value="Aldolase_TIM"/>
</dbReference>
<dbReference type="GO" id="GO:0009264">
    <property type="term" value="P:deoxyribonucleotide catabolic process"/>
    <property type="evidence" value="ECO:0007669"/>
    <property type="project" value="UniProtKB-UniRule"/>
</dbReference>
<gene>
    <name evidence="7" type="primary">deoC</name>
    <name evidence="8" type="ORF">HNR44_000088</name>
</gene>
<feature type="active site" description="Proton donor/acceptor" evidence="7">
    <location>
        <position position="184"/>
    </location>
</feature>
<dbReference type="InterPro" id="IPR028581">
    <property type="entry name" value="DeoC_typeI"/>
</dbReference>
<dbReference type="FunFam" id="3.20.20.70:FF:000044">
    <property type="entry name" value="Deoxyribose-phosphate aldolase"/>
    <property type="match status" value="1"/>
</dbReference>
<evidence type="ECO:0000313" key="9">
    <source>
        <dbReference type="Proteomes" id="UP000568839"/>
    </source>
</evidence>
<comment type="function">
    <text evidence="6 7">Catalyzes a reversible aldol reaction between acetaldehyde and D-glyceraldehyde 3-phosphate to generate 2-deoxy-D-ribose 5-phosphate.</text>
</comment>
<dbReference type="InterPro" id="IPR002915">
    <property type="entry name" value="DeoC/FbaB/LacD_aldolase"/>
</dbReference>
<evidence type="ECO:0000256" key="6">
    <source>
        <dbReference type="ARBA" id="ARBA00056337"/>
    </source>
</evidence>
<organism evidence="8 9">
    <name type="scientific">Geomicrobium halophilum</name>
    <dbReference type="NCBI Taxonomy" id="549000"/>
    <lineage>
        <taxon>Bacteria</taxon>
        <taxon>Bacillati</taxon>
        <taxon>Bacillota</taxon>
        <taxon>Bacilli</taxon>
        <taxon>Bacillales</taxon>
        <taxon>Geomicrobium</taxon>
    </lineage>
</organism>
<keyword evidence="3 7" id="KW-0456">Lyase</keyword>
<feature type="active site" description="Schiff-base intermediate with acetaldehyde" evidence="7">
    <location>
        <position position="155"/>
    </location>
</feature>
<dbReference type="SUPFAM" id="SSF51569">
    <property type="entry name" value="Aldolase"/>
    <property type="match status" value="1"/>
</dbReference>
<comment type="pathway">
    <text evidence="7">Carbohydrate degradation; 2-deoxy-D-ribose 1-phosphate degradation; D-glyceraldehyde 3-phosphate and acetaldehyde from 2-deoxy-alpha-D-ribose 1-phosphate: step 2/2.</text>
</comment>
<evidence type="ECO:0000256" key="1">
    <source>
        <dbReference type="ARBA" id="ARBA00010936"/>
    </source>
</evidence>
<dbReference type="EC" id="4.1.2.4" evidence="7"/>
<feature type="active site" description="Proton donor/acceptor" evidence="7">
    <location>
        <position position="92"/>
    </location>
</feature>
<sequence>MNKQELASYIDHTLLKPEATKEDILILCQEAKEHQFATVCIHPYWMTAAVQALEGSGVGVTTVIGFPHGMNTSAVKAHETEKAIAEGVADVDMVINAGALKSGDDEAVQEDIAEVVKASGGRALVKVIIETSRLTDEEKRKASQLAVAAGADYVKTSTGFHTGGATLEDIKLMKEAVAGNTKLKAAGGVKNEEDAKAYIEAGTDRIGTSSGIAIVTGADGGNAY</sequence>
<comment type="catalytic activity">
    <reaction evidence="5 7">
        <text>2-deoxy-D-ribose 5-phosphate = D-glyceraldehyde 3-phosphate + acetaldehyde</text>
        <dbReference type="Rhea" id="RHEA:12821"/>
        <dbReference type="ChEBI" id="CHEBI:15343"/>
        <dbReference type="ChEBI" id="CHEBI:59776"/>
        <dbReference type="ChEBI" id="CHEBI:62877"/>
        <dbReference type="EC" id="4.1.2.4"/>
    </reaction>
</comment>
<protein>
    <recommendedName>
        <fullName evidence="7">Deoxyribose-phosphate aldolase</fullName>
        <shortName evidence="7">DERA</shortName>
        <ecNumber evidence="7">4.1.2.4</ecNumber>
    </recommendedName>
    <alternativeName>
        <fullName evidence="7">2-deoxy-D-ribose 5-phosphate aldolase</fullName>
    </alternativeName>
    <alternativeName>
        <fullName evidence="7">Phosphodeoxyriboaldolase</fullName>
        <shortName evidence="7">Deoxyriboaldolase</shortName>
    </alternativeName>
</protein>